<keyword evidence="4" id="KW-0963">Cytoplasm</keyword>
<sequence length="293" mass="33133">MFSIKNITNSDTYQTSEHTISFNYVDAKALPSRATAAQYLRVIKTRLSFARYKIENGWEDKSFEEIVELRKSKTISISYNDLPEDGDFLHTTVGTKRKRSHVEDPTPSISFTKEESFTLEENVEKANFSMNRYTTDSINNKYLNRGALTLPSFNSLRYGGDIQKEGSHLLSNRPKRLNLIPSQHTVMEHSNFLTKPSPFDGLNFPWPTPQRTSNSANLENECSASPGYETAEATMLLSSPLSSTPTTPQYSPSERSFLHNASKLQPPSQDVFISPSSNEACNLISFSRHHFNK</sequence>
<dbReference type="Pfam" id="PF08528">
    <property type="entry name" value="Whi5"/>
    <property type="match status" value="1"/>
</dbReference>
<keyword evidence="10" id="KW-1185">Reference proteome</keyword>
<gene>
    <name evidence="9" type="ORF">K7432_002987</name>
</gene>
<evidence type="ECO:0000313" key="10">
    <source>
        <dbReference type="Proteomes" id="UP001479436"/>
    </source>
</evidence>
<evidence type="ECO:0000256" key="4">
    <source>
        <dbReference type="ARBA" id="ARBA00022490"/>
    </source>
</evidence>
<comment type="caution">
    <text evidence="9">The sequence shown here is derived from an EMBL/GenBank/DDBJ whole genome shotgun (WGS) entry which is preliminary data.</text>
</comment>
<evidence type="ECO:0000256" key="1">
    <source>
        <dbReference type="ARBA" id="ARBA00004123"/>
    </source>
</evidence>
<comment type="subcellular location">
    <subcellularLocation>
        <location evidence="2">Cytoplasm</location>
    </subcellularLocation>
    <subcellularLocation>
        <location evidence="1">Nucleus</location>
    </subcellularLocation>
</comment>
<protein>
    <submittedName>
        <fullName evidence="9">Uncharacterized protein</fullName>
    </submittedName>
</protein>
<keyword evidence="8" id="KW-0539">Nucleus</keyword>
<reference evidence="9 10" key="1">
    <citation type="submission" date="2023-04" db="EMBL/GenBank/DDBJ databases">
        <title>Genome of Basidiobolus ranarum AG-B5.</title>
        <authorList>
            <person name="Stajich J.E."/>
            <person name="Carter-House D."/>
            <person name="Gryganskyi A."/>
        </authorList>
    </citation>
    <scope>NUCLEOTIDE SEQUENCE [LARGE SCALE GENOMIC DNA]</scope>
    <source>
        <strain evidence="9 10">AG-B5</strain>
    </source>
</reference>
<organism evidence="9 10">
    <name type="scientific">Basidiobolus ranarum</name>
    <dbReference type="NCBI Taxonomy" id="34480"/>
    <lineage>
        <taxon>Eukaryota</taxon>
        <taxon>Fungi</taxon>
        <taxon>Fungi incertae sedis</taxon>
        <taxon>Zoopagomycota</taxon>
        <taxon>Entomophthoromycotina</taxon>
        <taxon>Basidiobolomycetes</taxon>
        <taxon>Basidiobolales</taxon>
        <taxon>Basidiobolaceae</taxon>
        <taxon>Basidiobolus</taxon>
    </lineage>
</organism>
<evidence type="ECO:0000256" key="2">
    <source>
        <dbReference type="ARBA" id="ARBA00004496"/>
    </source>
</evidence>
<evidence type="ECO:0000256" key="3">
    <source>
        <dbReference type="ARBA" id="ARBA00006922"/>
    </source>
</evidence>
<evidence type="ECO:0000256" key="6">
    <source>
        <dbReference type="ARBA" id="ARBA00023015"/>
    </source>
</evidence>
<accession>A0ABR2W6Z7</accession>
<proteinExistence type="inferred from homology"/>
<name>A0ABR2W6Z7_9FUNG</name>
<evidence type="ECO:0000256" key="8">
    <source>
        <dbReference type="ARBA" id="ARBA00023242"/>
    </source>
</evidence>
<dbReference type="Proteomes" id="UP001479436">
    <property type="component" value="Unassembled WGS sequence"/>
</dbReference>
<dbReference type="EMBL" id="JASJQH010006961">
    <property type="protein sequence ID" value="KAK9722014.1"/>
    <property type="molecule type" value="Genomic_DNA"/>
</dbReference>
<dbReference type="InterPro" id="IPR013734">
    <property type="entry name" value="TF_Nrm1/Whi5"/>
</dbReference>
<evidence type="ECO:0000256" key="7">
    <source>
        <dbReference type="ARBA" id="ARBA00023163"/>
    </source>
</evidence>
<evidence type="ECO:0000313" key="9">
    <source>
        <dbReference type="EMBL" id="KAK9722014.1"/>
    </source>
</evidence>
<keyword evidence="5" id="KW-0678">Repressor</keyword>
<evidence type="ECO:0000256" key="5">
    <source>
        <dbReference type="ARBA" id="ARBA00022491"/>
    </source>
</evidence>
<comment type="similarity">
    <text evidence="3">Belongs to the WHI5/NRM1 family.</text>
</comment>
<keyword evidence="6" id="KW-0805">Transcription regulation</keyword>
<keyword evidence="7" id="KW-0804">Transcription</keyword>